<evidence type="ECO:0008006" key="3">
    <source>
        <dbReference type="Google" id="ProtNLM"/>
    </source>
</evidence>
<accession>A0ABP4E318</accession>
<name>A0ABP4E318_9ACTN</name>
<evidence type="ECO:0000313" key="2">
    <source>
        <dbReference type="Proteomes" id="UP001499987"/>
    </source>
</evidence>
<dbReference type="RefSeq" id="WP_344623840.1">
    <property type="nucleotide sequence ID" value="NZ_BAAALD010000021.1"/>
</dbReference>
<proteinExistence type="predicted"/>
<comment type="caution">
    <text evidence="1">The sequence shown here is derived from an EMBL/GenBank/DDBJ whole genome shotgun (WGS) entry which is preliminary data.</text>
</comment>
<dbReference type="EMBL" id="BAAALD010000021">
    <property type="protein sequence ID" value="GAA1082806.1"/>
    <property type="molecule type" value="Genomic_DNA"/>
</dbReference>
<dbReference type="Proteomes" id="UP001499987">
    <property type="component" value="Unassembled WGS sequence"/>
</dbReference>
<organism evidence="1 2">
    <name type="scientific">Kitasatospora arboriphila</name>
    <dbReference type="NCBI Taxonomy" id="258052"/>
    <lineage>
        <taxon>Bacteria</taxon>
        <taxon>Bacillati</taxon>
        <taxon>Actinomycetota</taxon>
        <taxon>Actinomycetes</taxon>
        <taxon>Kitasatosporales</taxon>
        <taxon>Streptomycetaceae</taxon>
        <taxon>Kitasatospora</taxon>
    </lineage>
</organism>
<sequence>MDQTRPAPTAVRSGRTRTVAGQSTVPLSVWLTEPLTGCCPACEGPADAACANRLPLGLARQVTEAFSAPSDLVYVPEAGNAACLIAPVQARRKVLAFAPTNPAAARAYDTLRENAAEVASLAVLRRGAPGSLPSGADRAGGRARLAIAAPHHGATPAALAALAESCARALQPGGILVTASRQSAGQDACGHLVAHAQAAGLAYLQHIAAVEATAADGRLVPATAAPAQHGPDCACRHARPGAGRHALIHSDLLVFTKP</sequence>
<gene>
    <name evidence="1" type="ORF">GCM10009663_27230</name>
</gene>
<reference evidence="2" key="1">
    <citation type="journal article" date="2019" name="Int. J. Syst. Evol. Microbiol.">
        <title>The Global Catalogue of Microorganisms (GCM) 10K type strain sequencing project: providing services to taxonomists for standard genome sequencing and annotation.</title>
        <authorList>
            <consortium name="The Broad Institute Genomics Platform"/>
            <consortium name="The Broad Institute Genome Sequencing Center for Infectious Disease"/>
            <person name="Wu L."/>
            <person name="Ma J."/>
        </authorList>
    </citation>
    <scope>NUCLEOTIDE SEQUENCE [LARGE SCALE GENOMIC DNA]</scope>
    <source>
        <strain evidence="2">JCM 13002</strain>
    </source>
</reference>
<protein>
    <recommendedName>
        <fullName evidence="3">SAM-dependent methyltransferase</fullName>
    </recommendedName>
</protein>
<keyword evidence="2" id="KW-1185">Reference proteome</keyword>
<evidence type="ECO:0000313" key="1">
    <source>
        <dbReference type="EMBL" id="GAA1082806.1"/>
    </source>
</evidence>